<dbReference type="Proteomes" id="UP001204746">
    <property type="component" value="Unassembled WGS sequence"/>
</dbReference>
<evidence type="ECO:0000313" key="7">
    <source>
        <dbReference type="Proteomes" id="UP001204746"/>
    </source>
</evidence>
<evidence type="ECO:0000256" key="1">
    <source>
        <dbReference type="ARBA" id="ARBA00001946"/>
    </source>
</evidence>
<gene>
    <name evidence="6" type="ORF">NP777_05875</name>
</gene>
<dbReference type="GO" id="GO:0016787">
    <property type="term" value="F:hydrolase activity"/>
    <property type="evidence" value="ECO:0007669"/>
    <property type="project" value="UniProtKB-KW"/>
</dbReference>
<dbReference type="Pfam" id="PF00293">
    <property type="entry name" value="NUDIX"/>
    <property type="match status" value="1"/>
</dbReference>
<dbReference type="InterPro" id="IPR015797">
    <property type="entry name" value="NUDIX_hydrolase-like_dom_sf"/>
</dbReference>
<evidence type="ECO:0000313" key="6">
    <source>
        <dbReference type="EMBL" id="MCQ8187787.1"/>
    </source>
</evidence>
<dbReference type="PROSITE" id="PS51462">
    <property type="entry name" value="NUDIX"/>
    <property type="match status" value="1"/>
</dbReference>
<name>A0ABT1URN8_9ACTN</name>
<dbReference type="PANTHER" id="PTHR11839">
    <property type="entry name" value="UDP/ADP-SUGAR PYROPHOSPHATASE"/>
    <property type="match status" value="1"/>
</dbReference>
<dbReference type="InterPro" id="IPR020084">
    <property type="entry name" value="NUDIX_hydrolase_CS"/>
</dbReference>
<protein>
    <submittedName>
        <fullName evidence="6">NUDIX hydrolase</fullName>
    </submittedName>
</protein>
<keyword evidence="7" id="KW-1185">Reference proteome</keyword>
<dbReference type="EMBL" id="JANIAA010000002">
    <property type="protein sequence ID" value="MCQ8187787.1"/>
    <property type="molecule type" value="Genomic_DNA"/>
</dbReference>
<comment type="similarity">
    <text evidence="2 4">Belongs to the Nudix hydrolase family.</text>
</comment>
<keyword evidence="3 4" id="KW-0378">Hydrolase</keyword>
<evidence type="ECO:0000256" key="3">
    <source>
        <dbReference type="ARBA" id="ARBA00022801"/>
    </source>
</evidence>
<dbReference type="CDD" id="cd03424">
    <property type="entry name" value="NUDIX_ADPRase_Nudt5_UGPPase_Nudt14"/>
    <property type="match status" value="1"/>
</dbReference>
<evidence type="ECO:0000259" key="5">
    <source>
        <dbReference type="PROSITE" id="PS51462"/>
    </source>
</evidence>
<dbReference type="Gene3D" id="3.90.79.10">
    <property type="entry name" value="Nucleoside Triphosphate Pyrophosphohydrolase"/>
    <property type="match status" value="1"/>
</dbReference>
<evidence type="ECO:0000256" key="4">
    <source>
        <dbReference type="RuleBase" id="RU003476"/>
    </source>
</evidence>
<dbReference type="PROSITE" id="PS00893">
    <property type="entry name" value="NUDIX_BOX"/>
    <property type="match status" value="1"/>
</dbReference>
<dbReference type="PANTHER" id="PTHR11839:SF18">
    <property type="entry name" value="NUDIX HYDROLASE DOMAIN-CONTAINING PROTEIN"/>
    <property type="match status" value="1"/>
</dbReference>
<dbReference type="InterPro" id="IPR000086">
    <property type="entry name" value="NUDIX_hydrolase_dom"/>
</dbReference>
<reference evidence="6 7" key="1">
    <citation type="submission" date="2022-07" db="EMBL/GenBank/DDBJ databases">
        <authorList>
            <person name="Phongsopitanun W."/>
            <person name="Tanasupawat S."/>
        </authorList>
    </citation>
    <scope>NUCLEOTIDE SEQUENCE [LARGE SCALE GENOMIC DNA]</scope>
    <source>
        <strain evidence="6 7">RCU-064</strain>
    </source>
</reference>
<proteinExistence type="inferred from homology"/>
<dbReference type="PRINTS" id="PR00502">
    <property type="entry name" value="NUDIXFAMILY"/>
</dbReference>
<comment type="caution">
    <text evidence="6">The sequence shown here is derived from an EMBL/GenBank/DDBJ whole genome shotgun (WGS) entry which is preliminary data.</text>
</comment>
<feature type="domain" description="Nudix hydrolase" evidence="5">
    <location>
        <begin position="55"/>
        <end position="188"/>
    </location>
</feature>
<accession>A0ABT1URN8</accession>
<sequence>MRTEWFDTLHGVDNSHPGLRWEFLAERPGCVGFLTVRNRTYRYPDGRQDHWDILCGPRTVAVVAFTEDGQGLLARQFRPGPGRVLDELPGGVVEPDETVEAAAARELLEETGYRAGSVEVVMKTYLASYATHVRHAVLARGCRKVAAPGPDAAEFIEPVVLPRTDYVQHVLTGDLTDADMGLAGLVAAGLLAPVA</sequence>
<dbReference type="SUPFAM" id="SSF55811">
    <property type="entry name" value="Nudix"/>
    <property type="match status" value="1"/>
</dbReference>
<dbReference type="InterPro" id="IPR020476">
    <property type="entry name" value="Nudix_hydrolase"/>
</dbReference>
<evidence type="ECO:0000256" key="2">
    <source>
        <dbReference type="ARBA" id="ARBA00005582"/>
    </source>
</evidence>
<comment type="cofactor">
    <cofactor evidence="1">
        <name>Mg(2+)</name>
        <dbReference type="ChEBI" id="CHEBI:18420"/>
    </cofactor>
</comment>
<organism evidence="6 7">
    <name type="scientific">Streptomyces rugosispiralis</name>
    <dbReference type="NCBI Taxonomy" id="2967341"/>
    <lineage>
        <taxon>Bacteria</taxon>
        <taxon>Bacillati</taxon>
        <taxon>Actinomycetota</taxon>
        <taxon>Actinomycetes</taxon>
        <taxon>Kitasatosporales</taxon>
        <taxon>Streptomycetaceae</taxon>
        <taxon>Streptomyces</taxon>
    </lineage>
</organism>